<reference evidence="2" key="1">
    <citation type="journal article" date="2014" name="Int. J. Syst. Evol. Microbiol.">
        <title>Complete genome sequence of Corynebacterium casei LMG S-19264T (=DSM 44701T), isolated from a smear-ripened cheese.</title>
        <authorList>
            <consortium name="US DOE Joint Genome Institute (JGI-PGF)"/>
            <person name="Walter F."/>
            <person name="Albersmeier A."/>
            <person name="Kalinowski J."/>
            <person name="Ruckert C."/>
        </authorList>
    </citation>
    <scope>NUCLEOTIDE SEQUENCE</scope>
    <source>
        <strain evidence="2">CGMCC 4.7278</strain>
    </source>
</reference>
<dbReference type="PANTHER" id="PTHR43459:SF1">
    <property type="entry name" value="EG:BACN32G11.4 PROTEIN"/>
    <property type="match status" value="1"/>
</dbReference>
<dbReference type="CDD" id="cd06558">
    <property type="entry name" value="crotonase-like"/>
    <property type="match status" value="1"/>
</dbReference>
<dbReference type="RefSeq" id="WP_188826702.1">
    <property type="nucleotide sequence ID" value="NZ_BMMW01000001.1"/>
</dbReference>
<dbReference type="Gene3D" id="1.10.12.10">
    <property type="entry name" value="Lyase 2-enoyl-coa Hydratase, Chain A, domain 2"/>
    <property type="match status" value="1"/>
</dbReference>
<proteinExistence type="inferred from homology"/>
<dbReference type="Gene3D" id="3.90.226.10">
    <property type="entry name" value="2-enoyl-CoA Hydratase, Chain A, domain 1"/>
    <property type="match status" value="1"/>
</dbReference>
<dbReference type="InterPro" id="IPR001753">
    <property type="entry name" value="Enoyl-CoA_hydra/iso"/>
</dbReference>
<dbReference type="Proteomes" id="UP000612956">
    <property type="component" value="Unassembled WGS sequence"/>
</dbReference>
<dbReference type="Pfam" id="PF00378">
    <property type="entry name" value="ECH_1"/>
    <property type="match status" value="1"/>
</dbReference>
<evidence type="ECO:0000313" key="3">
    <source>
        <dbReference type="Proteomes" id="UP000612956"/>
    </source>
</evidence>
<dbReference type="InterPro" id="IPR029045">
    <property type="entry name" value="ClpP/crotonase-like_dom_sf"/>
</dbReference>
<dbReference type="SUPFAM" id="SSF52096">
    <property type="entry name" value="ClpP/crotonase"/>
    <property type="match status" value="1"/>
</dbReference>
<organism evidence="2 3">
    <name type="scientific">Nocardia camponoti</name>
    <dbReference type="NCBI Taxonomy" id="1616106"/>
    <lineage>
        <taxon>Bacteria</taxon>
        <taxon>Bacillati</taxon>
        <taxon>Actinomycetota</taxon>
        <taxon>Actinomycetes</taxon>
        <taxon>Mycobacteriales</taxon>
        <taxon>Nocardiaceae</taxon>
        <taxon>Nocardia</taxon>
    </lineage>
</organism>
<name>A0A917Q7D6_9NOCA</name>
<protein>
    <submittedName>
        <fullName evidence="2">Enoyl-CoA hydratase</fullName>
    </submittedName>
</protein>
<dbReference type="InterPro" id="IPR014748">
    <property type="entry name" value="Enoyl-CoA_hydra_C"/>
</dbReference>
<evidence type="ECO:0000256" key="1">
    <source>
        <dbReference type="ARBA" id="ARBA00005254"/>
    </source>
</evidence>
<evidence type="ECO:0000313" key="2">
    <source>
        <dbReference type="EMBL" id="GGK32989.1"/>
    </source>
</evidence>
<dbReference type="EMBL" id="BMMW01000001">
    <property type="protein sequence ID" value="GGK32989.1"/>
    <property type="molecule type" value="Genomic_DNA"/>
</dbReference>
<gene>
    <name evidence="2" type="ORF">GCM10011591_00820</name>
</gene>
<comment type="similarity">
    <text evidence="1">Belongs to the enoyl-CoA hydratase/isomerase family.</text>
</comment>
<comment type="caution">
    <text evidence="2">The sequence shown here is derived from an EMBL/GenBank/DDBJ whole genome shotgun (WGS) entry which is preliminary data.</text>
</comment>
<dbReference type="AlphaFoldDB" id="A0A917Q7D6"/>
<accession>A0A917Q7D6</accession>
<keyword evidence="3" id="KW-1185">Reference proteome</keyword>
<sequence>MSLDIERRDGVLRLCINRPDRLNALDHTAMNALTDAIIGAPTDPSLRAIVITGAGPAFCTGADLAAMSTADTAIPPQLVMSTAARGIRAIIDSPLPVIAQVNGVAAGVGASLALIADLIYAAESAYFLLPFTGIGLMPDGGSTAVAAASVGRTRAMEMSLLGKRITATEAQATGLVTACVPDAELSAAVDAAASRIVARPRRALELTKRAINDATLGELDNALERESVGQSELLIGADFAEGMSAMLQHRKPRFS</sequence>
<dbReference type="PANTHER" id="PTHR43459">
    <property type="entry name" value="ENOYL-COA HYDRATASE"/>
    <property type="match status" value="1"/>
</dbReference>
<reference evidence="2" key="2">
    <citation type="submission" date="2020-09" db="EMBL/GenBank/DDBJ databases">
        <authorList>
            <person name="Sun Q."/>
            <person name="Zhou Y."/>
        </authorList>
    </citation>
    <scope>NUCLEOTIDE SEQUENCE</scope>
    <source>
        <strain evidence="2">CGMCC 4.7278</strain>
    </source>
</reference>
<dbReference type="GO" id="GO:0003824">
    <property type="term" value="F:catalytic activity"/>
    <property type="evidence" value="ECO:0007669"/>
    <property type="project" value="UniProtKB-ARBA"/>
</dbReference>